<organism evidence="2 3">
    <name type="scientific">Stachybotrys elegans</name>
    <dbReference type="NCBI Taxonomy" id="80388"/>
    <lineage>
        <taxon>Eukaryota</taxon>
        <taxon>Fungi</taxon>
        <taxon>Dikarya</taxon>
        <taxon>Ascomycota</taxon>
        <taxon>Pezizomycotina</taxon>
        <taxon>Sordariomycetes</taxon>
        <taxon>Hypocreomycetidae</taxon>
        <taxon>Hypocreales</taxon>
        <taxon>Stachybotryaceae</taxon>
        <taxon>Stachybotrys</taxon>
    </lineage>
</organism>
<feature type="signal peptide" evidence="1">
    <location>
        <begin position="1"/>
        <end position="21"/>
    </location>
</feature>
<feature type="chain" id="PRO_5035423805" evidence="1">
    <location>
        <begin position="22"/>
        <end position="98"/>
    </location>
</feature>
<reference evidence="2" key="1">
    <citation type="journal article" date="2021" name="Nat. Commun.">
        <title>Genetic determinants of endophytism in the Arabidopsis root mycobiome.</title>
        <authorList>
            <person name="Mesny F."/>
            <person name="Miyauchi S."/>
            <person name="Thiergart T."/>
            <person name="Pickel B."/>
            <person name="Atanasova L."/>
            <person name="Karlsson M."/>
            <person name="Huettel B."/>
            <person name="Barry K.W."/>
            <person name="Haridas S."/>
            <person name="Chen C."/>
            <person name="Bauer D."/>
            <person name="Andreopoulos W."/>
            <person name="Pangilinan J."/>
            <person name="LaButti K."/>
            <person name="Riley R."/>
            <person name="Lipzen A."/>
            <person name="Clum A."/>
            <person name="Drula E."/>
            <person name="Henrissat B."/>
            <person name="Kohler A."/>
            <person name="Grigoriev I.V."/>
            <person name="Martin F.M."/>
            <person name="Hacquard S."/>
        </authorList>
    </citation>
    <scope>NUCLEOTIDE SEQUENCE</scope>
    <source>
        <strain evidence="2">MPI-CAGE-CH-0235</strain>
    </source>
</reference>
<comment type="caution">
    <text evidence="2">The sequence shown here is derived from an EMBL/GenBank/DDBJ whole genome shotgun (WGS) entry which is preliminary data.</text>
</comment>
<gene>
    <name evidence="2" type="ORF">B0I35DRAFT_435159</name>
</gene>
<dbReference type="EMBL" id="JAGPNK010000009">
    <property type="protein sequence ID" value="KAH7313427.1"/>
    <property type="molecule type" value="Genomic_DNA"/>
</dbReference>
<name>A0A8K0WQ73_9HYPO</name>
<dbReference type="Proteomes" id="UP000813444">
    <property type="component" value="Unassembled WGS sequence"/>
</dbReference>
<evidence type="ECO:0000313" key="2">
    <source>
        <dbReference type="EMBL" id="KAH7313427.1"/>
    </source>
</evidence>
<sequence length="98" mass="11019">MVSATRPAWAAVLLLIAGGLCEETIVAADTPFRFDIDYHEATWSGHAECLGPDGCDFKYLRAYLWAAPPSFDDDYDLGVVMRTYCKSAPRCLLNRRLW</sequence>
<keyword evidence="1" id="KW-0732">Signal</keyword>
<evidence type="ECO:0000313" key="3">
    <source>
        <dbReference type="Proteomes" id="UP000813444"/>
    </source>
</evidence>
<proteinExistence type="predicted"/>
<keyword evidence="3" id="KW-1185">Reference proteome</keyword>
<dbReference type="AlphaFoldDB" id="A0A8K0WQ73"/>
<protein>
    <submittedName>
        <fullName evidence="2">Uncharacterized protein</fullName>
    </submittedName>
</protein>
<accession>A0A8K0WQ73</accession>
<evidence type="ECO:0000256" key="1">
    <source>
        <dbReference type="SAM" id="SignalP"/>
    </source>
</evidence>